<dbReference type="EMBL" id="GDID01001853">
    <property type="protein sequence ID" value="JAP94753.1"/>
    <property type="molecule type" value="Transcribed_RNA"/>
</dbReference>
<dbReference type="Pfam" id="PF23355">
    <property type="entry name" value="IFT52_GIFT"/>
    <property type="match status" value="1"/>
</dbReference>
<dbReference type="GO" id="GO:0005929">
    <property type="term" value="C:cilium"/>
    <property type="evidence" value="ECO:0007669"/>
    <property type="project" value="TreeGrafter"/>
</dbReference>
<dbReference type="PANTHER" id="PTHR12969:SF7">
    <property type="entry name" value="INTRAFLAGELLAR TRANSPORT PROTEIN 52 HOMOLOG"/>
    <property type="match status" value="1"/>
</dbReference>
<evidence type="ECO:0000313" key="3">
    <source>
        <dbReference type="EMBL" id="JAP94753.1"/>
    </source>
</evidence>
<dbReference type="InterPro" id="IPR055458">
    <property type="entry name" value="IFT52_GIFT"/>
</dbReference>
<reference evidence="3" key="1">
    <citation type="submission" date="2015-07" db="EMBL/GenBank/DDBJ databases">
        <title>Adaptation to a free-living lifestyle via gene acquisitions in the diplomonad Trepomonas sp. PC1.</title>
        <authorList>
            <person name="Xu F."/>
            <person name="Jerlstrom-Hultqvist J."/>
            <person name="Kolisko M."/>
            <person name="Simpson A.G.B."/>
            <person name="Roger A.J."/>
            <person name="Svard S.G."/>
            <person name="Andersson J.O."/>
        </authorList>
    </citation>
    <scope>NUCLEOTIDE SEQUENCE</scope>
    <source>
        <strain evidence="3">PC1</strain>
    </source>
</reference>
<keyword evidence="3" id="KW-0966">Cell projection</keyword>
<dbReference type="CDD" id="cd23683">
    <property type="entry name" value="IFT52_CTD"/>
    <property type="match status" value="1"/>
</dbReference>
<proteinExistence type="predicted"/>
<evidence type="ECO:0000259" key="1">
    <source>
        <dbReference type="Pfam" id="PF23352"/>
    </source>
</evidence>
<accession>A0A146KDB6</accession>
<dbReference type="GO" id="GO:0005814">
    <property type="term" value="C:centriole"/>
    <property type="evidence" value="ECO:0007669"/>
    <property type="project" value="TreeGrafter"/>
</dbReference>
<feature type="domain" description="IFT52 central" evidence="1">
    <location>
        <begin position="260"/>
        <end position="338"/>
    </location>
</feature>
<dbReference type="InterPro" id="IPR039975">
    <property type="entry name" value="IFT52"/>
</dbReference>
<sequence>GIKQKIVFLTSSSNEKLSIEHEFKVLARILQFRYQVSSIDNIALLSPDEILVVSAGMENFQQNDVESLNQHRSNGGAILMMIPSATAPKMSPPLLQFVSKFGVNYVKYDAVIQQTYTPGLYHPAHCSITSSAFLNASLATKIEKQKQQEEVTTDLQIVYPNGCYFQICAPTVAVLSSGEGAFPVSQPICVCHEQKQSRLLLLGSAEVFVNEWLKKFDNKYFAEQMFMYLSKSEDCANLFGQVKDSNVMDEQAFVPDTQILSQNLRACLHQPDQLPEDFRDLLTINQQQKQLLPQIVKLYEKMGFPKQEPILRLIKPSFERPTPPLVPAVHAPMLPEPPGCPQLELFDLDTELASDVTRLTRLALMYKNADLDVFVKRAGEIFGLVGTSKQILQQVLKTAIQFKKPDERSK</sequence>
<dbReference type="GO" id="GO:0030992">
    <property type="term" value="C:intraciliary transport particle B"/>
    <property type="evidence" value="ECO:0007669"/>
    <property type="project" value="TreeGrafter"/>
</dbReference>
<dbReference type="PANTHER" id="PTHR12969">
    <property type="entry name" value="NGD5/OSM-6/IFT52"/>
    <property type="match status" value="1"/>
</dbReference>
<dbReference type="InterPro" id="IPR055460">
    <property type="entry name" value="IFT52_central"/>
</dbReference>
<dbReference type="AlphaFoldDB" id="A0A146KDB6"/>
<keyword evidence="3" id="KW-0282">Flagellum</keyword>
<dbReference type="Pfam" id="PF23352">
    <property type="entry name" value="IFT52_central"/>
    <property type="match status" value="1"/>
</dbReference>
<feature type="non-terminal residue" evidence="3">
    <location>
        <position position="1"/>
    </location>
</feature>
<keyword evidence="3" id="KW-0969">Cilium</keyword>
<feature type="domain" description="IFT52 GIFT" evidence="2">
    <location>
        <begin position="8"/>
        <end position="232"/>
    </location>
</feature>
<dbReference type="GO" id="GO:0042073">
    <property type="term" value="P:intraciliary transport"/>
    <property type="evidence" value="ECO:0007669"/>
    <property type="project" value="TreeGrafter"/>
</dbReference>
<dbReference type="GO" id="GO:0060271">
    <property type="term" value="P:cilium assembly"/>
    <property type="evidence" value="ECO:0007669"/>
    <property type="project" value="TreeGrafter"/>
</dbReference>
<gene>
    <name evidence="3" type="ORF">TPC1_12488</name>
</gene>
<name>A0A146KDB6_9EUKA</name>
<evidence type="ECO:0000259" key="2">
    <source>
        <dbReference type="Pfam" id="PF23355"/>
    </source>
</evidence>
<protein>
    <submittedName>
        <fullName evidence="3">Intraflagellar transport protein 52</fullName>
    </submittedName>
</protein>
<dbReference type="Gene3D" id="6.10.250.2800">
    <property type="match status" value="1"/>
</dbReference>
<organism evidence="3">
    <name type="scientific">Trepomonas sp. PC1</name>
    <dbReference type="NCBI Taxonomy" id="1076344"/>
    <lineage>
        <taxon>Eukaryota</taxon>
        <taxon>Metamonada</taxon>
        <taxon>Diplomonadida</taxon>
        <taxon>Hexamitidae</taxon>
        <taxon>Hexamitinae</taxon>
        <taxon>Trepomonas</taxon>
    </lineage>
</organism>